<keyword evidence="3" id="KW-1185">Reference proteome</keyword>
<gene>
    <name evidence="2" type="ORF">COLO4_38576</name>
</gene>
<dbReference type="AlphaFoldDB" id="A0A1R3FU98"/>
<organism evidence="2 3">
    <name type="scientific">Corchorus olitorius</name>
    <dbReference type="NCBI Taxonomy" id="93759"/>
    <lineage>
        <taxon>Eukaryota</taxon>
        <taxon>Viridiplantae</taxon>
        <taxon>Streptophyta</taxon>
        <taxon>Embryophyta</taxon>
        <taxon>Tracheophyta</taxon>
        <taxon>Spermatophyta</taxon>
        <taxon>Magnoliopsida</taxon>
        <taxon>eudicotyledons</taxon>
        <taxon>Gunneridae</taxon>
        <taxon>Pentapetalae</taxon>
        <taxon>rosids</taxon>
        <taxon>malvids</taxon>
        <taxon>Malvales</taxon>
        <taxon>Malvaceae</taxon>
        <taxon>Grewioideae</taxon>
        <taxon>Apeibeae</taxon>
        <taxon>Corchorus</taxon>
    </lineage>
</organism>
<name>A0A1R3FU98_9ROSI</name>
<proteinExistence type="predicted"/>
<feature type="compositionally biased region" description="Polar residues" evidence="1">
    <location>
        <begin position="1"/>
        <end position="18"/>
    </location>
</feature>
<protein>
    <recommendedName>
        <fullName evidence="4">GAG-pre-integrase domain-containing protein</fullName>
    </recommendedName>
</protein>
<dbReference type="Proteomes" id="UP000187203">
    <property type="component" value="Unassembled WGS sequence"/>
</dbReference>
<sequence>MKSSSESAETSALVTTQVENDEKASHADGKAYAAYKHKSKGKPKCDHCNGVGHIKDKCWILHPHLRPKKVKSHGDRSTAQVAANDDRSMNQVVAGDTQISVKKLAQLLQQLSKSSMTSTTQGSRVGEGVHHNGLYLLVRQNKALTSRSCKNENFSLWHSRMGHPSNHVLIDSNSMETSREGKQGKVSVINEKERHVAEIVDPVAPPANVQQPQSQPQNPSTQNLRRLIVEVLSRRHHTDLVKVCFQSPYCESDTLGRESYTLEELIAYAVDHNVQQLTIQSDVILSFMLPKSLWTSLKSLHIHGCSVSNESLNADDLSGFPNLETLELIGILCWEDNTLLFVDAPPNLKSWNFLSARIMREMDAKLQFVLPGS</sequence>
<dbReference type="OrthoDB" id="1750398at2759"/>
<evidence type="ECO:0000313" key="3">
    <source>
        <dbReference type="Proteomes" id="UP000187203"/>
    </source>
</evidence>
<dbReference type="EMBL" id="AWUE01024903">
    <property type="protein sequence ID" value="OMO49345.1"/>
    <property type="molecule type" value="Genomic_DNA"/>
</dbReference>
<reference evidence="3" key="1">
    <citation type="submission" date="2013-09" db="EMBL/GenBank/DDBJ databases">
        <title>Corchorus olitorius genome sequencing.</title>
        <authorList>
            <person name="Alam M."/>
            <person name="Haque M.S."/>
            <person name="Islam M.S."/>
            <person name="Emdad E.M."/>
            <person name="Islam M.M."/>
            <person name="Ahmed B."/>
            <person name="Halim A."/>
            <person name="Hossen Q.M.M."/>
            <person name="Hossain M.Z."/>
            <person name="Ahmed R."/>
            <person name="Khan M.M."/>
            <person name="Islam R."/>
            <person name="Rashid M.M."/>
            <person name="Khan S.A."/>
            <person name="Rahman M.S."/>
            <person name="Alam M."/>
            <person name="Yahiya A.S."/>
            <person name="Khan M.S."/>
            <person name="Azam M.S."/>
            <person name="Haque T."/>
            <person name="Lashkar M.Z.H."/>
            <person name="Akhand A.I."/>
            <person name="Morshed G."/>
            <person name="Roy S."/>
            <person name="Uddin K.S."/>
            <person name="Rabeya T."/>
            <person name="Hossain A.S."/>
            <person name="Chowdhury A."/>
            <person name="Snigdha A.R."/>
            <person name="Mortoza M.S."/>
            <person name="Matin S.A."/>
            <person name="Hoque S.M.E."/>
            <person name="Islam M.K."/>
            <person name="Roy D.K."/>
            <person name="Haider R."/>
            <person name="Moosa M.M."/>
            <person name="Elias S.M."/>
            <person name="Hasan A.M."/>
            <person name="Jahan S."/>
            <person name="Shafiuddin M."/>
            <person name="Mahmood N."/>
            <person name="Shommy N.S."/>
        </authorList>
    </citation>
    <scope>NUCLEOTIDE SEQUENCE [LARGE SCALE GENOMIC DNA]</scope>
    <source>
        <strain evidence="3">cv. O-4</strain>
    </source>
</reference>
<feature type="region of interest" description="Disordered" evidence="1">
    <location>
        <begin position="1"/>
        <end position="27"/>
    </location>
</feature>
<evidence type="ECO:0000256" key="1">
    <source>
        <dbReference type="SAM" id="MobiDB-lite"/>
    </source>
</evidence>
<comment type="caution">
    <text evidence="2">The sequence shown here is derived from an EMBL/GenBank/DDBJ whole genome shotgun (WGS) entry which is preliminary data.</text>
</comment>
<evidence type="ECO:0000313" key="2">
    <source>
        <dbReference type="EMBL" id="OMO49345.1"/>
    </source>
</evidence>
<accession>A0A1R3FU98</accession>
<evidence type="ECO:0008006" key="4">
    <source>
        <dbReference type="Google" id="ProtNLM"/>
    </source>
</evidence>